<comment type="subcellular location">
    <subcellularLocation>
        <location evidence="1 5">Membrane</location>
        <topology evidence="1 5">Multi-pass membrane protein</topology>
    </subcellularLocation>
</comment>
<keyword evidence="5" id="KW-0813">Transport</keyword>
<dbReference type="GO" id="GO:0005375">
    <property type="term" value="F:copper ion transmembrane transporter activity"/>
    <property type="evidence" value="ECO:0007669"/>
    <property type="project" value="UniProtKB-UniRule"/>
</dbReference>
<keyword evidence="4 5" id="KW-0472">Membrane</keyword>
<dbReference type="OrthoDB" id="73901at2759"/>
<reference evidence="7" key="1">
    <citation type="journal article" date="2017" name="Genome Biol.">
        <title>Comparative genomics reveals high biological diversity and specific adaptations in the industrially and medically important fungal genus Aspergillus.</title>
        <authorList>
            <person name="de Vries R.P."/>
            <person name="Riley R."/>
            <person name="Wiebenga A."/>
            <person name="Aguilar-Osorio G."/>
            <person name="Amillis S."/>
            <person name="Uchima C.A."/>
            <person name="Anderluh G."/>
            <person name="Asadollahi M."/>
            <person name="Askin M."/>
            <person name="Barry K."/>
            <person name="Battaglia E."/>
            <person name="Bayram O."/>
            <person name="Benocci T."/>
            <person name="Braus-Stromeyer S.A."/>
            <person name="Caldana C."/>
            <person name="Canovas D."/>
            <person name="Cerqueira G.C."/>
            <person name="Chen F."/>
            <person name="Chen W."/>
            <person name="Choi C."/>
            <person name="Clum A."/>
            <person name="Dos Santos R.A."/>
            <person name="Damasio A.R."/>
            <person name="Diallinas G."/>
            <person name="Emri T."/>
            <person name="Fekete E."/>
            <person name="Flipphi M."/>
            <person name="Freyberg S."/>
            <person name="Gallo A."/>
            <person name="Gournas C."/>
            <person name="Habgood R."/>
            <person name="Hainaut M."/>
            <person name="Harispe M.L."/>
            <person name="Henrissat B."/>
            <person name="Hilden K.S."/>
            <person name="Hope R."/>
            <person name="Hossain A."/>
            <person name="Karabika E."/>
            <person name="Karaffa L."/>
            <person name="Karanyi Z."/>
            <person name="Krasevec N."/>
            <person name="Kuo A."/>
            <person name="Kusch H."/>
            <person name="LaButti K."/>
            <person name="Lagendijk E.L."/>
            <person name="Lapidus A."/>
            <person name="Levasseur A."/>
            <person name="Lindquist E."/>
            <person name="Lipzen A."/>
            <person name="Logrieco A.F."/>
            <person name="MacCabe A."/>
            <person name="Maekelae M.R."/>
            <person name="Malavazi I."/>
            <person name="Melin P."/>
            <person name="Meyer V."/>
            <person name="Mielnichuk N."/>
            <person name="Miskei M."/>
            <person name="Molnar A.P."/>
            <person name="Mule G."/>
            <person name="Ngan C.Y."/>
            <person name="Orejas M."/>
            <person name="Orosz E."/>
            <person name="Ouedraogo J.P."/>
            <person name="Overkamp K.M."/>
            <person name="Park H.-S."/>
            <person name="Perrone G."/>
            <person name="Piumi F."/>
            <person name="Punt P.J."/>
            <person name="Ram A.F."/>
            <person name="Ramon A."/>
            <person name="Rauscher S."/>
            <person name="Record E."/>
            <person name="Riano-Pachon D.M."/>
            <person name="Robert V."/>
            <person name="Roehrig J."/>
            <person name="Ruller R."/>
            <person name="Salamov A."/>
            <person name="Salih N.S."/>
            <person name="Samson R.A."/>
            <person name="Sandor E."/>
            <person name="Sanguinetti M."/>
            <person name="Schuetze T."/>
            <person name="Sepcic K."/>
            <person name="Shelest E."/>
            <person name="Sherlock G."/>
            <person name="Sophianopoulou V."/>
            <person name="Squina F.M."/>
            <person name="Sun H."/>
            <person name="Susca A."/>
            <person name="Todd R.B."/>
            <person name="Tsang A."/>
            <person name="Unkles S.E."/>
            <person name="van de Wiele N."/>
            <person name="van Rossen-Uffink D."/>
            <person name="Oliveira J.V."/>
            <person name="Vesth T.C."/>
            <person name="Visser J."/>
            <person name="Yu J.-H."/>
            <person name="Zhou M."/>
            <person name="Andersen M.R."/>
            <person name="Archer D.B."/>
            <person name="Baker S.E."/>
            <person name="Benoit I."/>
            <person name="Brakhage A.A."/>
            <person name="Braus G.H."/>
            <person name="Fischer R."/>
            <person name="Frisvad J.C."/>
            <person name="Goldman G.H."/>
            <person name="Houbraken J."/>
            <person name="Oakley B."/>
            <person name="Pocsi I."/>
            <person name="Scazzocchio C."/>
            <person name="Seiboth B."/>
            <person name="vanKuyk P.A."/>
            <person name="Wortman J."/>
            <person name="Dyer P.S."/>
            <person name="Grigoriev I.V."/>
        </authorList>
    </citation>
    <scope>NUCLEOTIDE SEQUENCE [LARGE SCALE GENOMIC DNA]</scope>
    <source>
        <strain evidence="7">CBS 583.65</strain>
    </source>
</reference>
<name>A0A1L9Q1D2_ASPVE</name>
<keyword evidence="3 5" id="KW-1133">Transmembrane helix</keyword>
<gene>
    <name evidence="6" type="ORF">ASPVEDRAFT_88813</name>
</gene>
<organism evidence="6 7">
    <name type="scientific">Aspergillus versicolor CBS 583.65</name>
    <dbReference type="NCBI Taxonomy" id="1036611"/>
    <lineage>
        <taxon>Eukaryota</taxon>
        <taxon>Fungi</taxon>
        <taxon>Dikarya</taxon>
        <taxon>Ascomycota</taxon>
        <taxon>Pezizomycotina</taxon>
        <taxon>Eurotiomycetes</taxon>
        <taxon>Eurotiomycetidae</taxon>
        <taxon>Eurotiales</taxon>
        <taxon>Aspergillaceae</taxon>
        <taxon>Aspergillus</taxon>
        <taxon>Aspergillus subgen. Nidulantes</taxon>
    </lineage>
</organism>
<evidence type="ECO:0000256" key="3">
    <source>
        <dbReference type="ARBA" id="ARBA00022989"/>
    </source>
</evidence>
<sequence length="206" mass="23156">MDVNMDMSMPATFTSSTTVTLFFSAWTTTSIPAYIFTLLFLFALAFFNRFLAALRFQLESHPSTFSVSILPAPRPRRRTIPKARLSPLPRYTAINDAEEHFQIPEEHSGLVSENKPQSHTCRRIQNYFLERLPQWTPSSPWSWRDGGLALLEGARAFIGYILMLAVMTFNTGVFFAVIVGIVAGETVLGRYMRQSGISHDGACHDG</sequence>
<evidence type="ECO:0000256" key="5">
    <source>
        <dbReference type="RuleBase" id="RU367022"/>
    </source>
</evidence>
<dbReference type="VEuPathDB" id="FungiDB:ASPVEDRAFT_88813"/>
<keyword evidence="7" id="KW-1185">Reference proteome</keyword>
<feature type="transmembrane region" description="Helical" evidence="5">
    <location>
        <begin position="20"/>
        <end position="47"/>
    </location>
</feature>
<accession>A0A1L9Q1D2</accession>
<evidence type="ECO:0000313" key="6">
    <source>
        <dbReference type="EMBL" id="OJJ07573.1"/>
    </source>
</evidence>
<keyword evidence="5" id="KW-0406">Ion transport</keyword>
<dbReference type="EMBL" id="KV878137">
    <property type="protein sequence ID" value="OJJ07573.1"/>
    <property type="molecule type" value="Genomic_DNA"/>
</dbReference>
<evidence type="ECO:0000256" key="1">
    <source>
        <dbReference type="ARBA" id="ARBA00004141"/>
    </source>
</evidence>
<proteinExistence type="inferred from homology"/>
<dbReference type="GeneID" id="63733935"/>
<evidence type="ECO:0000256" key="4">
    <source>
        <dbReference type="ARBA" id="ARBA00023136"/>
    </source>
</evidence>
<dbReference type="PANTHER" id="PTHR12483">
    <property type="entry name" value="SOLUTE CARRIER FAMILY 31 COPPER TRANSPORTERS"/>
    <property type="match status" value="1"/>
</dbReference>
<dbReference type="GO" id="GO:0005886">
    <property type="term" value="C:plasma membrane"/>
    <property type="evidence" value="ECO:0007669"/>
    <property type="project" value="TreeGrafter"/>
</dbReference>
<keyword evidence="5" id="KW-0187">Copper transport</keyword>
<keyword evidence="5" id="KW-0186">Copper</keyword>
<dbReference type="STRING" id="1036611.A0A1L9Q1D2"/>
<evidence type="ECO:0000313" key="7">
    <source>
        <dbReference type="Proteomes" id="UP000184073"/>
    </source>
</evidence>
<dbReference type="AlphaFoldDB" id="A0A1L9Q1D2"/>
<dbReference type="RefSeq" id="XP_040673335.1">
    <property type="nucleotide sequence ID" value="XM_040818424.1"/>
</dbReference>
<dbReference type="Pfam" id="PF04145">
    <property type="entry name" value="Ctr"/>
    <property type="match status" value="1"/>
</dbReference>
<evidence type="ECO:0000256" key="2">
    <source>
        <dbReference type="ARBA" id="ARBA00022692"/>
    </source>
</evidence>
<keyword evidence="2 5" id="KW-0812">Transmembrane</keyword>
<protein>
    <recommendedName>
        <fullName evidence="5">Copper transport protein</fullName>
    </recommendedName>
</protein>
<dbReference type="InterPro" id="IPR007274">
    <property type="entry name" value="Cop_transporter"/>
</dbReference>
<feature type="transmembrane region" description="Helical" evidence="5">
    <location>
        <begin position="157"/>
        <end position="183"/>
    </location>
</feature>
<dbReference type="PANTHER" id="PTHR12483:SF27">
    <property type="entry name" value="COPPER TRANSPORT PROTEIN CTR1"/>
    <property type="match status" value="1"/>
</dbReference>
<comment type="similarity">
    <text evidence="5">Belongs to the copper transporter (Ctr) (TC 1.A.56) family. SLC31A subfamily.</text>
</comment>
<dbReference type="Proteomes" id="UP000184073">
    <property type="component" value="Unassembled WGS sequence"/>
</dbReference>